<feature type="coiled-coil region" evidence="1">
    <location>
        <begin position="598"/>
        <end position="668"/>
    </location>
</feature>
<feature type="region of interest" description="Disordered" evidence="2">
    <location>
        <begin position="1"/>
        <end position="59"/>
    </location>
</feature>
<feature type="compositionally biased region" description="Acidic residues" evidence="2">
    <location>
        <begin position="47"/>
        <end position="58"/>
    </location>
</feature>
<dbReference type="AlphaFoldDB" id="A0A915I974"/>
<accession>A0A915I974</accession>
<evidence type="ECO:0000256" key="1">
    <source>
        <dbReference type="SAM" id="Coils"/>
    </source>
</evidence>
<feature type="compositionally biased region" description="Basic residues" evidence="2">
    <location>
        <begin position="22"/>
        <end position="31"/>
    </location>
</feature>
<reference evidence="4" key="1">
    <citation type="submission" date="2022-11" db="UniProtKB">
        <authorList>
            <consortium name="WormBaseParasite"/>
        </authorList>
    </citation>
    <scope>IDENTIFICATION</scope>
</reference>
<name>A0A915I974_ROMCU</name>
<feature type="coiled-coil region" evidence="1">
    <location>
        <begin position="500"/>
        <end position="548"/>
    </location>
</feature>
<keyword evidence="3" id="KW-1185">Reference proteome</keyword>
<dbReference type="WBParaSite" id="nRc.2.0.1.t10318-RA">
    <property type="protein sequence ID" value="nRc.2.0.1.t10318-RA"/>
    <property type="gene ID" value="nRc.2.0.1.g10318"/>
</dbReference>
<evidence type="ECO:0000256" key="2">
    <source>
        <dbReference type="SAM" id="MobiDB-lite"/>
    </source>
</evidence>
<feature type="compositionally biased region" description="Polar residues" evidence="2">
    <location>
        <begin position="1"/>
        <end position="21"/>
    </location>
</feature>
<feature type="region of interest" description="Disordered" evidence="2">
    <location>
        <begin position="315"/>
        <end position="343"/>
    </location>
</feature>
<feature type="coiled-coil region" evidence="1">
    <location>
        <begin position="701"/>
        <end position="772"/>
    </location>
</feature>
<feature type="compositionally biased region" description="Polar residues" evidence="2">
    <location>
        <begin position="316"/>
        <end position="325"/>
    </location>
</feature>
<evidence type="ECO:0000313" key="3">
    <source>
        <dbReference type="Proteomes" id="UP000887565"/>
    </source>
</evidence>
<protein>
    <submittedName>
        <fullName evidence="4">Uncharacterized protein</fullName>
    </submittedName>
</protein>
<organism evidence="3 4">
    <name type="scientific">Romanomermis culicivorax</name>
    <name type="common">Nematode worm</name>
    <dbReference type="NCBI Taxonomy" id="13658"/>
    <lineage>
        <taxon>Eukaryota</taxon>
        <taxon>Metazoa</taxon>
        <taxon>Ecdysozoa</taxon>
        <taxon>Nematoda</taxon>
        <taxon>Enoplea</taxon>
        <taxon>Dorylaimia</taxon>
        <taxon>Mermithida</taxon>
        <taxon>Mermithoidea</taxon>
        <taxon>Mermithidae</taxon>
        <taxon>Romanomermis</taxon>
    </lineage>
</organism>
<dbReference type="Proteomes" id="UP000887565">
    <property type="component" value="Unplaced"/>
</dbReference>
<sequence>MASLSDQRSKATNELLSSSASHHYRNPRRTKSITSRRDGKLKKTANDDDSILDSDVDESSCNSSCLLEIGSEPDIACTFDDKVKISDSYSTPTLIGICRDDDRDTDSFRLLERVGTSNVVDRLHKGHEQGSNALLAFIAADVHPDGNLTDKKGTVNLVSVLQEANKPDQTKVSSIIEAEGEPERKISLIVSEINDGGATSSSNEAGAENFSPILRVKNNRNCVNVVENVAIFDEKVDSTPVGRYTVIAAAATARLDIKFSPDDKEENCELSEKSGKRESSFYRKADIIVGSSNGNTGNKDFIRDKDYLAYYDESKANNSNVTGGPQSKVERESTAIDDPPPRKSCLTTADLGAPLRVRDTCNWTENENPSKTSIFSALRAIASNLLIYENNELTSLKSDTLVEETIVEEPHFVTQPCFGSMSGLLLPVAPPKTTALYSVGHYHGVKRGPRHISGDNIVTVRHPRANNFVQGGSERELSYHDFSKDYFYKRWSLAGAGPELALMRVKLEQVQRELDELRSKHERKLNDYQALLKQLDMAHETRVNLENDLQVACAEISRLKFDNDHLSQQTIDIQVQMQRVQRERDEIIAGQSTANDLAQKLMIEYEELRMDRDNYRRRCHELENNCANLQQSLAMSRDEERIIRLQYENRLETQRQKMDDTLERTQNSSYQQFQKLAQERDMFRANLDVLHQEFEDSLANNSRLQLNLQQRDDELQALKSKHKSLSAEYNRIMEERNKVLEENERLSDETGRQALLEHNRKLEIQVKYLQEREEYYRKMGVASQQPNSDQQGSLYVDIKRFNRNFDDIPL</sequence>
<keyword evidence="1" id="KW-0175">Coiled coil</keyword>
<evidence type="ECO:0000313" key="4">
    <source>
        <dbReference type="WBParaSite" id="nRc.2.0.1.t10318-RA"/>
    </source>
</evidence>
<proteinExistence type="predicted"/>